<reference evidence="1" key="1">
    <citation type="submission" date="2020-03" db="EMBL/GenBank/DDBJ databases">
        <title>Genome of Pelagibius litoralis DSM 21314T.</title>
        <authorList>
            <person name="Wang G."/>
        </authorList>
    </citation>
    <scope>NUCLEOTIDE SEQUENCE</scope>
    <source>
        <strain evidence="1">DSM 21314</strain>
    </source>
</reference>
<gene>
    <name evidence="1" type="ORF">HBA54_21255</name>
</gene>
<sequence>MDYKDLPDIGEPGTAAPFQLDRLRGWGLGDLASACTTREQALLAHHCALYVRMVWQELFGDESEPPAEAIRHCVGELIGKPGMLGRAERAAHLDSGVDYRAAGIAAGIDEDPDLRNAVAAALQLHKPS</sequence>
<organism evidence="1 2">
    <name type="scientific">Pelagibius litoralis</name>
    <dbReference type="NCBI Taxonomy" id="374515"/>
    <lineage>
        <taxon>Bacteria</taxon>
        <taxon>Pseudomonadati</taxon>
        <taxon>Pseudomonadota</taxon>
        <taxon>Alphaproteobacteria</taxon>
        <taxon>Rhodospirillales</taxon>
        <taxon>Rhodovibrionaceae</taxon>
        <taxon>Pelagibius</taxon>
    </lineage>
</organism>
<dbReference type="RefSeq" id="WP_167228445.1">
    <property type="nucleotide sequence ID" value="NZ_JAAQPH010000019.1"/>
</dbReference>
<protein>
    <submittedName>
        <fullName evidence="1">Uncharacterized protein</fullName>
    </submittedName>
</protein>
<dbReference type="EMBL" id="JAAQPH010000019">
    <property type="protein sequence ID" value="NIA71131.1"/>
    <property type="molecule type" value="Genomic_DNA"/>
</dbReference>
<dbReference type="AlphaFoldDB" id="A0A967KHC4"/>
<evidence type="ECO:0000313" key="2">
    <source>
        <dbReference type="Proteomes" id="UP000761264"/>
    </source>
</evidence>
<name>A0A967KHC4_9PROT</name>
<comment type="caution">
    <text evidence="1">The sequence shown here is derived from an EMBL/GenBank/DDBJ whole genome shotgun (WGS) entry which is preliminary data.</text>
</comment>
<dbReference type="Proteomes" id="UP000761264">
    <property type="component" value="Unassembled WGS sequence"/>
</dbReference>
<evidence type="ECO:0000313" key="1">
    <source>
        <dbReference type="EMBL" id="NIA71131.1"/>
    </source>
</evidence>
<keyword evidence="2" id="KW-1185">Reference proteome</keyword>
<accession>A0A967KHC4</accession>
<proteinExistence type="predicted"/>